<evidence type="ECO:0000256" key="3">
    <source>
        <dbReference type="ARBA" id="ARBA00022679"/>
    </source>
</evidence>
<dbReference type="PROSITE" id="PS50035">
    <property type="entry name" value="PLD"/>
    <property type="match status" value="2"/>
</dbReference>
<evidence type="ECO:0000256" key="2">
    <source>
        <dbReference type="ARBA" id="ARBA00022475"/>
    </source>
</evidence>
<keyword evidence="12" id="KW-1185">Reference proteome</keyword>
<keyword evidence="6 9" id="KW-1133">Transmembrane helix</keyword>
<feature type="domain" description="PLD phosphodiesterase" evidence="10">
    <location>
        <begin position="315"/>
        <end position="342"/>
    </location>
</feature>
<dbReference type="Gene3D" id="3.30.870.10">
    <property type="entry name" value="Endonuclease Chain A"/>
    <property type="match status" value="2"/>
</dbReference>
<evidence type="ECO:0000256" key="4">
    <source>
        <dbReference type="ARBA" id="ARBA00022692"/>
    </source>
</evidence>
<organism evidence="11 12">
    <name type="scientific">Aliibacillus thermotolerans</name>
    <dbReference type="NCBI Taxonomy" id="1834418"/>
    <lineage>
        <taxon>Bacteria</taxon>
        <taxon>Bacillati</taxon>
        <taxon>Bacillota</taxon>
        <taxon>Bacilli</taxon>
        <taxon>Bacillales</taxon>
        <taxon>Bacillaceae</taxon>
        <taxon>Aliibacillus</taxon>
    </lineage>
</organism>
<dbReference type="PANTHER" id="PTHR21248:SF7">
    <property type="entry name" value="MINOR CARDIOLIPIN SYNTHASE CLSB"/>
    <property type="match status" value="1"/>
</dbReference>
<dbReference type="PANTHER" id="PTHR21248">
    <property type="entry name" value="CARDIOLIPIN SYNTHASE"/>
    <property type="match status" value="1"/>
</dbReference>
<dbReference type="EC" id="2.7.8.-" evidence="8"/>
<gene>
    <name evidence="11" type="primary">cls</name>
    <name evidence="11" type="ORF">ACFPTR_01795</name>
</gene>
<dbReference type="InterPro" id="IPR001736">
    <property type="entry name" value="PLipase_D/transphosphatidylase"/>
</dbReference>
<comment type="caution">
    <text evidence="11">The sequence shown here is derived from an EMBL/GenBank/DDBJ whole genome shotgun (WGS) entry which is preliminary data.</text>
</comment>
<evidence type="ECO:0000259" key="10">
    <source>
        <dbReference type="PROSITE" id="PS50035"/>
    </source>
</evidence>
<protein>
    <recommendedName>
        <fullName evidence="8">Cardiolipin synthase</fullName>
        <ecNumber evidence="8">2.7.8.-</ecNumber>
    </recommendedName>
</protein>
<keyword evidence="7 9" id="KW-0472">Membrane</keyword>
<evidence type="ECO:0000256" key="7">
    <source>
        <dbReference type="ARBA" id="ARBA00023136"/>
    </source>
</evidence>
<evidence type="ECO:0000256" key="8">
    <source>
        <dbReference type="NCBIfam" id="TIGR04265"/>
    </source>
</evidence>
<name>A0ABW0U5J0_9BACI</name>
<reference evidence="12" key="1">
    <citation type="journal article" date="2019" name="Int. J. Syst. Evol. Microbiol.">
        <title>The Global Catalogue of Microorganisms (GCM) 10K type strain sequencing project: providing services to taxonomists for standard genome sequencing and annotation.</title>
        <authorList>
            <consortium name="The Broad Institute Genomics Platform"/>
            <consortium name="The Broad Institute Genome Sequencing Center for Infectious Disease"/>
            <person name="Wu L."/>
            <person name="Ma J."/>
        </authorList>
    </citation>
    <scope>NUCLEOTIDE SEQUENCE [LARGE SCALE GENOMIC DNA]</scope>
    <source>
        <strain evidence="12">CGMCC 1.15790</strain>
    </source>
</reference>
<dbReference type="CDD" id="cd09110">
    <property type="entry name" value="PLDc_CLS_1"/>
    <property type="match status" value="1"/>
</dbReference>
<evidence type="ECO:0000256" key="1">
    <source>
        <dbReference type="ARBA" id="ARBA00004236"/>
    </source>
</evidence>
<evidence type="ECO:0000313" key="11">
    <source>
        <dbReference type="EMBL" id="MFC5627631.1"/>
    </source>
</evidence>
<feature type="transmembrane region" description="Helical" evidence="9">
    <location>
        <begin position="6"/>
        <end position="26"/>
    </location>
</feature>
<evidence type="ECO:0000256" key="5">
    <source>
        <dbReference type="ARBA" id="ARBA00022737"/>
    </source>
</evidence>
<dbReference type="CDD" id="cd09112">
    <property type="entry name" value="PLDc_CLS_2"/>
    <property type="match status" value="1"/>
</dbReference>
<dbReference type="SUPFAM" id="SSF56024">
    <property type="entry name" value="Phospholipase D/nuclease"/>
    <property type="match status" value="2"/>
</dbReference>
<evidence type="ECO:0000256" key="6">
    <source>
        <dbReference type="ARBA" id="ARBA00022989"/>
    </source>
</evidence>
<sequence length="402" mass="46978">MTFYLIIGVFVIPFFLFIWCKLDFMLGKKRHNHEREHIFYPRRKGHITFFRDGKTFFDAYFEDIKNAQHHIHIHFFIFRDDQLGSQLIRLLCNKAENGVHVNVMADRLGAGMSRKGRRTLKKSGVQFTYSQKVSLPFLFFSLNRRNHRKMTIIDGKIGYVGGFNVGDEYIGRNPELGFWRDFHLRIEGQGVTDIQTQFLSDWMKAKQTPFPKDDEYFPTIAEEGKDTYQILASDGSGLETFFTQAIEQAKKYLYIASPYFVPSNRIQKSILQAIDQGVDVHIILPEKRDHPFVKEASYAFLEQLMSKGASVYYFREGFFHAKALLIDEKCCDVGTANMDMRSFFLNNEMNVLLFSSDLIQEVKNTLDKDIEKSLRVKKEDLQNKSFWANAREQIALRIKELL</sequence>
<dbReference type="SMART" id="SM00155">
    <property type="entry name" value="PLDc"/>
    <property type="match status" value="2"/>
</dbReference>
<dbReference type="NCBIfam" id="TIGR04265">
    <property type="entry name" value="bac_cardiolipin"/>
    <property type="match status" value="1"/>
</dbReference>
<comment type="subcellular location">
    <subcellularLocation>
        <location evidence="1">Cell membrane</location>
    </subcellularLocation>
</comment>
<dbReference type="InterPro" id="IPR025202">
    <property type="entry name" value="PLD-like_dom"/>
</dbReference>
<evidence type="ECO:0000313" key="12">
    <source>
        <dbReference type="Proteomes" id="UP001596143"/>
    </source>
</evidence>
<evidence type="ECO:0000256" key="9">
    <source>
        <dbReference type="SAM" id="Phobius"/>
    </source>
</evidence>
<keyword evidence="4 9" id="KW-0812">Transmembrane</keyword>
<feature type="domain" description="PLD phosphodiesterase" evidence="10">
    <location>
        <begin position="142"/>
        <end position="169"/>
    </location>
</feature>
<dbReference type="Pfam" id="PF13091">
    <property type="entry name" value="PLDc_2"/>
    <property type="match status" value="2"/>
</dbReference>
<proteinExistence type="predicted"/>
<dbReference type="InterPro" id="IPR022924">
    <property type="entry name" value="Cardiolipin_synthase"/>
</dbReference>
<keyword evidence="3" id="KW-0808">Transferase</keyword>
<dbReference type="PIRSF" id="PIRSF000850">
    <property type="entry name" value="Phospholipase_D_PSS"/>
    <property type="match status" value="1"/>
</dbReference>
<dbReference type="RefSeq" id="WP_270896649.1">
    <property type="nucleotide sequence ID" value="NZ_JBHSPF010000009.1"/>
</dbReference>
<keyword evidence="2" id="KW-1003">Cell membrane</keyword>
<dbReference type="EMBL" id="JBHSPF010000009">
    <property type="protein sequence ID" value="MFC5627631.1"/>
    <property type="molecule type" value="Genomic_DNA"/>
</dbReference>
<keyword evidence="5" id="KW-0677">Repeat</keyword>
<dbReference type="Proteomes" id="UP001596143">
    <property type="component" value="Unassembled WGS sequence"/>
</dbReference>
<accession>A0ABW0U5J0</accession>